<dbReference type="SUPFAM" id="SSF56784">
    <property type="entry name" value="HAD-like"/>
    <property type="match status" value="1"/>
</dbReference>
<evidence type="ECO:0000256" key="7">
    <source>
        <dbReference type="PIRNR" id="PIRNR004682"/>
    </source>
</evidence>
<comment type="caution">
    <text evidence="8">The sequence shown here is derived from an EMBL/GenBank/DDBJ whole genome shotgun (WGS) entry which is preliminary data.</text>
</comment>
<dbReference type="RefSeq" id="WP_382405910.1">
    <property type="nucleotide sequence ID" value="NZ_JBHSGU010000002.1"/>
</dbReference>
<gene>
    <name evidence="8" type="primary">gmhB</name>
    <name evidence="8" type="ORF">ACFO4O_03215</name>
</gene>
<keyword evidence="9" id="KW-1185">Reference proteome</keyword>
<dbReference type="PANTHER" id="PTHR42891:SF1">
    <property type="entry name" value="D-GLYCERO-BETA-D-MANNO-HEPTOSE-1,7-BISPHOSPHATE 7-PHOSPHATASE"/>
    <property type="match status" value="1"/>
</dbReference>
<dbReference type="PIRSF" id="PIRSF004682">
    <property type="entry name" value="GmhB"/>
    <property type="match status" value="1"/>
</dbReference>
<reference evidence="9" key="1">
    <citation type="journal article" date="2019" name="Int. J. Syst. Evol. Microbiol.">
        <title>The Global Catalogue of Microorganisms (GCM) 10K type strain sequencing project: providing services to taxonomists for standard genome sequencing and annotation.</title>
        <authorList>
            <consortium name="The Broad Institute Genomics Platform"/>
            <consortium name="The Broad Institute Genome Sequencing Center for Infectious Disease"/>
            <person name="Wu L."/>
            <person name="Ma J."/>
        </authorList>
    </citation>
    <scope>NUCLEOTIDE SEQUENCE [LARGE SCALE GENOMIC DNA]</scope>
    <source>
        <strain evidence="9">KACC 12507</strain>
    </source>
</reference>
<evidence type="ECO:0000256" key="4">
    <source>
        <dbReference type="ARBA" id="ARBA00022801"/>
    </source>
</evidence>
<dbReference type="Pfam" id="PF13242">
    <property type="entry name" value="Hydrolase_like"/>
    <property type="match status" value="1"/>
</dbReference>
<organism evidence="8 9">
    <name type="scientific">Glaciecola siphonariae</name>
    <dbReference type="NCBI Taxonomy" id="521012"/>
    <lineage>
        <taxon>Bacteria</taxon>
        <taxon>Pseudomonadati</taxon>
        <taxon>Pseudomonadota</taxon>
        <taxon>Gammaproteobacteria</taxon>
        <taxon>Alteromonadales</taxon>
        <taxon>Alteromonadaceae</taxon>
        <taxon>Glaciecola</taxon>
    </lineage>
</organism>
<evidence type="ECO:0000256" key="2">
    <source>
        <dbReference type="ARBA" id="ARBA00022490"/>
    </source>
</evidence>
<dbReference type="NCBIfam" id="TIGR00213">
    <property type="entry name" value="GmhB_yaeD"/>
    <property type="match status" value="1"/>
</dbReference>
<keyword evidence="4 7" id="KW-0378">Hydrolase</keyword>
<dbReference type="Gene3D" id="3.40.50.1000">
    <property type="entry name" value="HAD superfamily/HAD-like"/>
    <property type="match status" value="1"/>
</dbReference>
<evidence type="ECO:0000313" key="9">
    <source>
        <dbReference type="Proteomes" id="UP001595897"/>
    </source>
</evidence>
<dbReference type="NCBIfam" id="TIGR01656">
    <property type="entry name" value="Histidinol-ppas"/>
    <property type="match status" value="1"/>
</dbReference>
<comment type="similarity">
    <text evidence="7">Belongs to the gmhB family.</text>
</comment>
<name>A0ABV9LT48_9ALTE</name>
<keyword evidence="3" id="KW-0479">Metal-binding</keyword>
<sequence>MKKAPNKALFLDRDGVINVNHGYVYKQENFDWIDGIFSLIRQANSAGYLVIVVTNQSGIGRGYYSEAEFLSLSEWMKKRVMQEGGNIDDVFYCPHHPQSAIGDYLTHCQCRKPSIGMLKKAADKWDVDLSNSMLLGDKASDMQCAINAGLARGVWLVTDIEDRSEMLTSLGNKTSNIEMITDLSQLTKNLV</sequence>
<evidence type="ECO:0000256" key="3">
    <source>
        <dbReference type="ARBA" id="ARBA00022723"/>
    </source>
</evidence>
<dbReference type="Proteomes" id="UP001595897">
    <property type="component" value="Unassembled WGS sequence"/>
</dbReference>
<evidence type="ECO:0000256" key="6">
    <source>
        <dbReference type="ARBA" id="ARBA00031828"/>
    </source>
</evidence>
<keyword evidence="5 7" id="KW-0119">Carbohydrate metabolism</keyword>
<evidence type="ECO:0000256" key="1">
    <source>
        <dbReference type="ARBA" id="ARBA00004496"/>
    </source>
</evidence>
<dbReference type="PANTHER" id="PTHR42891">
    <property type="entry name" value="D-GLYCERO-BETA-D-MANNO-HEPTOSE-1,7-BISPHOSPHATE 7-PHOSPHATASE"/>
    <property type="match status" value="1"/>
</dbReference>
<dbReference type="InterPro" id="IPR004446">
    <property type="entry name" value="Heptose_bisP_phosphatase"/>
</dbReference>
<keyword evidence="2 7" id="KW-0963">Cytoplasm</keyword>
<dbReference type="InterPro" id="IPR023214">
    <property type="entry name" value="HAD_sf"/>
</dbReference>
<comment type="subcellular location">
    <subcellularLocation>
        <location evidence="1 7">Cytoplasm</location>
    </subcellularLocation>
</comment>
<dbReference type="GO" id="GO:0034200">
    <property type="term" value="F:D-glycero-beta-D-manno-heptose 1,7-bisphosphate 7-phosphatase activity"/>
    <property type="evidence" value="ECO:0007669"/>
    <property type="project" value="UniProtKB-EC"/>
</dbReference>
<dbReference type="InterPro" id="IPR006543">
    <property type="entry name" value="Histidinol-phos"/>
</dbReference>
<dbReference type="EC" id="3.1.3.-" evidence="7"/>
<dbReference type="NCBIfam" id="TIGR01662">
    <property type="entry name" value="HAD-SF-IIIA"/>
    <property type="match status" value="1"/>
</dbReference>
<protein>
    <recommendedName>
        <fullName evidence="6 7">D,D-heptose 1,7-bisphosphate phosphatase</fullName>
        <ecNumber evidence="7">3.1.3.-</ecNumber>
    </recommendedName>
</protein>
<dbReference type="InterPro" id="IPR006549">
    <property type="entry name" value="HAD-SF_hydro_IIIA"/>
</dbReference>
<evidence type="ECO:0000313" key="8">
    <source>
        <dbReference type="EMBL" id="MFC4699164.1"/>
    </source>
</evidence>
<dbReference type="InterPro" id="IPR036412">
    <property type="entry name" value="HAD-like_sf"/>
</dbReference>
<dbReference type="NCBIfam" id="NF006506">
    <property type="entry name" value="PRK08942.1"/>
    <property type="match status" value="1"/>
</dbReference>
<evidence type="ECO:0000256" key="5">
    <source>
        <dbReference type="ARBA" id="ARBA00023277"/>
    </source>
</evidence>
<accession>A0ABV9LT48</accession>
<dbReference type="EMBL" id="JBHSGU010000002">
    <property type="protein sequence ID" value="MFC4699164.1"/>
    <property type="molecule type" value="Genomic_DNA"/>
</dbReference>
<dbReference type="CDD" id="cd07503">
    <property type="entry name" value="HAD_HisB-N"/>
    <property type="match status" value="1"/>
</dbReference>
<proteinExistence type="inferred from homology"/>